<protein>
    <submittedName>
        <fullName evidence="1">DUF1572 family protein</fullName>
    </submittedName>
</protein>
<proteinExistence type="predicted"/>
<organism evidence="1 2">
    <name type="scientific">Chryseosolibacter histidini</name>
    <dbReference type="NCBI Taxonomy" id="2782349"/>
    <lineage>
        <taxon>Bacteria</taxon>
        <taxon>Pseudomonadati</taxon>
        <taxon>Bacteroidota</taxon>
        <taxon>Cytophagia</taxon>
        <taxon>Cytophagales</taxon>
        <taxon>Chryseotaleaceae</taxon>
        <taxon>Chryseosolibacter</taxon>
    </lineage>
</organism>
<accession>A0AAP2DJ77</accession>
<dbReference type="SUPFAM" id="SSF109854">
    <property type="entry name" value="DinB/YfiT-like putative metalloenzymes"/>
    <property type="match status" value="1"/>
</dbReference>
<name>A0AAP2DJ77_9BACT</name>
<dbReference type="AlphaFoldDB" id="A0AAP2DJ77"/>
<keyword evidence="2" id="KW-1185">Reference proteome</keyword>
<dbReference type="Proteomes" id="UP001319200">
    <property type="component" value="Unassembled WGS sequence"/>
</dbReference>
<evidence type="ECO:0000313" key="2">
    <source>
        <dbReference type="Proteomes" id="UP001319200"/>
    </source>
</evidence>
<dbReference type="InterPro" id="IPR034660">
    <property type="entry name" value="DinB/YfiT-like"/>
</dbReference>
<reference evidence="1 2" key="1">
    <citation type="submission" date="2021-05" db="EMBL/GenBank/DDBJ databases">
        <title>A Polyphasic approach of four new species of the genus Ohtaekwangia: Ohtaekwangia histidinii sp. nov., Ohtaekwangia cretensis sp. nov., Ohtaekwangia indiensis sp. nov., Ohtaekwangia reichenbachii sp. nov. from diverse environment.</title>
        <authorList>
            <person name="Octaviana S."/>
        </authorList>
    </citation>
    <scope>NUCLEOTIDE SEQUENCE [LARGE SCALE GENOMIC DNA]</scope>
    <source>
        <strain evidence="1 2">PWU4</strain>
    </source>
</reference>
<sequence>MNNTAFLTGTKKLFQYYKGLGDKAIAQLNDEQVSWRPNEASNSIALIVHHLSGNMLSRFTDFLTSDGEKPWRDREAEFEVGYKDKAELLAAWEKGWNQLFLTIDSLTEADLDRIIYIRNEGQSVMDALQRQLAHYPHHVGQIVYIAKMLKGDDWKWLSIPKGGSQGYNQDKFAQEKTIRHFTDKA</sequence>
<dbReference type="EMBL" id="JAHESF010000008">
    <property type="protein sequence ID" value="MBT1697353.1"/>
    <property type="molecule type" value="Genomic_DNA"/>
</dbReference>
<dbReference type="Gene3D" id="1.20.120.450">
    <property type="entry name" value="dinb family like domain"/>
    <property type="match status" value="1"/>
</dbReference>
<dbReference type="InterPro" id="IPR011466">
    <property type="entry name" value="DUF1572"/>
</dbReference>
<gene>
    <name evidence="1" type="ORF">KK083_10735</name>
</gene>
<dbReference type="Pfam" id="PF07609">
    <property type="entry name" value="DUF1572"/>
    <property type="match status" value="1"/>
</dbReference>
<evidence type="ECO:0000313" key="1">
    <source>
        <dbReference type="EMBL" id="MBT1697353.1"/>
    </source>
</evidence>
<comment type="caution">
    <text evidence="1">The sequence shown here is derived from an EMBL/GenBank/DDBJ whole genome shotgun (WGS) entry which is preliminary data.</text>
</comment>
<dbReference type="RefSeq" id="WP_254163223.1">
    <property type="nucleotide sequence ID" value="NZ_JAHESF010000008.1"/>
</dbReference>